<dbReference type="EMBL" id="PKKO01000005">
    <property type="protein sequence ID" value="PKY71776.1"/>
    <property type="molecule type" value="Genomic_DNA"/>
</dbReference>
<dbReference type="PANTHER" id="PTHR35369">
    <property type="entry name" value="BLR3025 PROTEIN-RELATED"/>
    <property type="match status" value="1"/>
</dbReference>
<dbReference type="STRING" id="33007.HMPREF3198_01689"/>
<organism evidence="3 4">
    <name type="scientific">Winkia neuii</name>
    <dbReference type="NCBI Taxonomy" id="33007"/>
    <lineage>
        <taxon>Bacteria</taxon>
        <taxon>Bacillati</taxon>
        <taxon>Actinomycetota</taxon>
        <taxon>Actinomycetes</taxon>
        <taxon>Actinomycetales</taxon>
        <taxon>Actinomycetaceae</taxon>
        <taxon>Winkia</taxon>
    </lineage>
</organism>
<name>A0A2I1IKX1_9ACTO</name>
<dbReference type="PANTHER" id="PTHR35369:SF2">
    <property type="entry name" value="BLR3025 PROTEIN"/>
    <property type="match status" value="1"/>
</dbReference>
<dbReference type="SUPFAM" id="SSF56672">
    <property type="entry name" value="DNA/RNA polymerases"/>
    <property type="match status" value="1"/>
</dbReference>
<gene>
    <name evidence="3" type="ORF">CYJ19_08615</name>
</gene>
<dbReference type="Gene3D" id="1.10.150.20">
    <property type="entry name" value="5' to 3' exonuclease, C-terminal subdomain"/>
    <property type="match status" value="1"/>
</dbReference>
<dbReference type="Pfam" id="PF00817">
    <property type="entry name" value="IMS"/>
    <property type="match status" value="1"/>
</dbReference>
<dbReference type="Proteomes" id="UP000235122">
    <property type="component" value="Unassembled WGS sequence"/>
</dbReference>
<evidence type="ECO:0000256" key="1">
    <source>
        <dbReference type="ARBA" id="ARBA00022763"/>
    </source>
</evidence>
<evidence type="ECO:0000313" key="4">
    <source>
        <dbReference type="Proteomes" id="UP000235122"/>
    </source>
</evidence>
<feature type="domain" description="UmuC" evidence="2">
    <location>
        <begin position="51"/>
        <end position="169"/>
    </location>
</feature>
<keyword evidence="1" id="KW-0227">DNA damage</keyword>
<evidence type="ECO:0000313" key="3">
    <source>
        <dbReference type="EMBL" id="PKY71776.1"/>
    </source>
</evidence>
<sequence>MGAYEGAKYSANIRAQLVWIATGRMSLRRCVGWLPGWQFAPFAELAPEALAAVVSANKIVTATPAAARLGILPGQSVRWARSLCPKLLEIPPSVRLGQTFEPILVAAETIMAGVLAYRPGLFFAPAKGAAKWHGGEDQLCLALTEAIAEASGAECRVGVATGVLASIVAAREQTIVPEGAEGEFLAPRPLTEAVWARGKEVEKSVQLLMKLGISTLGELAAIKRSAVGARFGKAGLTLHDLASGKDVGWSPVPRSEASISVTVPCEEPAASYSQAALAVRICVLRFLRTLSQKSLTCARVKICASTTAGKEISRNWILDPGWGEEDLTDRVKWQLEAWATTRAESGMLQSVSLQTEDLFSLTAGQAKLWNSGGKNFASAKAAAQRIQALLGPRGATKPTVQGGFDPRSQVSLIPVGEEVEQKADPDRPWEGKLVGSAPAWVLETPQLLTLVDSEGRGIEVSSRLALSGVPAKARWGSNSLEIADFLGPYVVLDKWWASCGERSPRLYLRLRGAGTDMLAVWLHGRWWVDGFWEQSKIGRRN</sequence>
<dbReference type="GO" id="GO:0006281">
    <property type="term" value="P:DNA repair"/>
    <property type="evidence" value="ECO:0007669"/>
    <property type="project" value="InterPro"/>
</dbReference>
<comment type="caution">
    <text evidence="3">The sequence shown here is derived from an EMBL/GenBank/DDBJ whole genome shotgun (WGS) entry which is preliminary data.</text>
</comment>
<dbReference type="InterPro" id="IPR001126">
    <property type="entry name" value="UmuC"/>
</dbReference>
<protein>
    <recommendedName>
        <fullName evidence="2">UmuC domain-containing protein</fullName>
    </recommendedName>
</protein>
<dbReference type="AlphaFoldDB" id="A0A2I1IKX1"/>
<keyword evidence="4" id="KW-1185">Reference proteome</keyword>
<reference evidence="3 4" key="1">
    <citation type="submission" date="2017-12" db="EMBL/GenBank/DDBJ databases">
        <title>Phylogenetic diversity of female urinary microbiome.</title>
        <authorList>
            <person name="Thomas-White K."/>
            <person name="Wolfe A.J."/>
        </authorList>
    </citation>
    <scope>NUCLEOTIDE SEQUENCE [LARGE SCALE GENOMIC DNA]</scope>
    <source>
        <strain evidence="3 4">UMB0402</strain>
    </source>
</reference>
<dbReference type="InterPro" id="IPR043502">
    <property type="entry name" value="DNA/RNA_pol_sf"/>
</dbReference>
<accession>A0A2I1IKX1</accession>
<dbReference type="InterPro" id="IPR050356">
    <property type="entry name" value="SulA_CellDiv_inhibitor"/>
</dbReference>
<proteinExistence type="predicted"/>
<evidence type="ECO:0000259" key="2">
    <source>
        <dbReference type="Pfam" id="PF00817"/>
    </source>
</evidence>